<keyword evidence="3" id="KW-1185">Reference proteome</keyword>
<protein>
    <recommendedName>
        <fullName evidence="1">SET domain-containing protein</fullName>
    </recommendedName>
</protein>
<organism evidence="2 3">
    <name type="scientific">Fistulifera solaris</name>
    <name type="common">Oleaginous diatom</name>
    <dbReference type="NCBI Taxonomy" id="1519565"/>
    <lineage>
        <taxon>Eukaryota</taxon>
        <taxon>Sar</taxon>
        <taxon>Stramenopiles</taxon>
        <taxon>Ochrophyta</taxon>
        <taxon>Bacillariophyta</taxon>
        <taxon>Bacillariophyceae</taxon>
        <taxon>Bacillariophycidae</taxon>
        <taxon>Naviculales</taxon>
        <taxon>Naviculaceae</taxon>
        <taxon>Fistulifera</taxon>
    </lineage>
</organism>
<dbReference type="SUPFAM" id="SSF82199">
    <property type="entry name" value="SET domain"/>
    <property type="match status" value="2"/>
</dbReference>
<dbReference type="InterPro" id="IPR046341">
    <property type="entry name" value="SET_dom_sf"/>
</dbReference>
<dbReference type="AlphaFoldDB" id="A0A1Z5KLN7"/>
<name>A0A1Z5KLN7_FISSO</name>
<feature type="domain" description="SET" evidence="1">
    <location>
        <begin position="69"/>
        <end position="205"/>
    </location>
</feature>
<dbReference type="OrthoDB" id="5560686at2759"/>
<accession>A0A1Z5KLN7</accession>
<evidence type="ECO:0000313" key="2">
    <source>
        <dbReference type="EMBL" id="GAX27234.1"/>
    </source>
</evidence>
<evidence type="ECO:0000259" key="1">
    <source>
        <dbReference type="PROSITE" id="PS50280"/>
    </source>
</evidence>
<dbReference type="PROSITE" id="PS50280">
    <property type="entry name" value="SET"/>
    <property type="match status" value="2"/>
</dbReference>
<dbReference type="EMBL" id="BDSP01000253">
    <property type="protein sequence ID" value="GAX27234.1"/>
    <property type="molecule type" value="Genomic_DNA"/>
</dbReference>
<evidence type="ECO:0000313" key="3">
    <source>
        <dbReference type="Proteomes" id="UP000198406"/>
    </source>
</evidence>
<dbReference type="InParanoid" id="A0A1Z5KLN7"/>
<dbReference type="InterPro" id="IPR001214">
    <property type="entry name" value="SET_dom"/>
</dbReference>
<dbReference type="Pfam" id="PF00856">
    <property type="entry name" value="SET"/>
    <property type="match status" value="1"/>
</dbReference>
<sequence>MVRISFPRPKSAAARANALGEYVFRHKIVLWAVVAGLITLSQLSSYSRNLTSMTRGSNRQAMELAQQQCRFFLAESAIPRSDLGIFTAIDIAKGEQTQSMPDICIYVADTPSGTDFHTHSWAGSVFMGRYEGQNSRGACEGVATLVNTMPDSVNAAELVPFQVHTNAGLKRDQNPGAGAITHYYGVTSKARRNVAAGSEITIDYGDWHYESDRQYVAPVHTPEWVRKHGMCIDHIEIRQALDPEMGRGAFARRFLPRGSVVAPAPLQTFKNRNDFAQQEPEALFVNYCFQPSGTNILLFPYGPGVNLINHSSEKANVKLQWSTNAQNHRHWLDLPLNKFWEMVYPGALILDVVALRDIQPGEELYLDYGPEWEAAWQAHVGGWEANTEPYVYPADMDLTEPFRTLEEQKKDPYPSNLATVCFEGQWDIEENKPVDWTEPTFWTDGMLYCHILKREKGSNTGSYLYEVSLGYRKEPHPLDDRRYISRKVPHKAIMFVDKPYKSDMHLKDSFRHPIGIPDELIPEHWRVTAVQ</sequence>
<reference evidence="2 3" key="1">
    <citation type="journal article" date="2015" name="Plant Cell">
        <title>Oil accumulation by the oleaginous diatom Fistulifera solaris as revealed by the genome and transcriptome.</title>
        <authorList>
            <person name="Tanaka T."/>
            <person name="Maeda Y."/>
            <person name="Veluchamy A."/>
            <person name="Tanaka M."/>
            <person name="Abida H."/>
            <person name="Marechal E."/>
            <person name="Bowler C."/>
            <person name="Muto M."/>
            <person name="Sunaga Y."/>
            <person name="Tanaka M."/>
            <person name="Yoshino T."/>
            <person name="Taniguchi T."/>
            <person name="Fukuda Y."/>
            <person name="Nemoto M."/>
            <person name="Matsumoto M."/>
            <person name="Wong P.S."/>
            <person name="Aburatani S."/>
            <person name="Fujibuchi W."/>
        </authorList>
    </citation>
    <scope>NUCLEOTIDE SEQUENCE [LARGE SCALE GENOMIC DNA]</scope>
    <source>
        <strain evidence="2 3">JPCC DA0580</strain>
    </source>
</reference>
<dbReference type="Proteomes" id="UP000198406">
    <property type="component" value="Unassembled WGS sequence"/>
</dbReference>
<proteinExistence type="predicted"/>
<feature type="domain" description="SET" evidence="1">
    <location>
        <begin position="233"/>
        <end position="369"/>
    </location>
</feature>
<gene>
    <name evidence="2" type="ORF">FisN_13Lh211</name>
</gene>
<comment type="caution">
    <text evidence="2">The sequence shown here is derived from an EMBL/GenBank/DDBJ whole genome shotgun (WGS) entry which is preliminary data.</text>
</comment>
<dbReference type="Gene3D" id="2.170.270.10">
    <property type="entry name" value="SET domain"/>
    <property type="match status" value="1"/>
</dbReference>